<proteinExistence type="predicted"/>
<evidence type="ECO:0000259" key="2">
    <source>
        <dbReference type="Pfam" id="PF20151"/>
    </source>
</evidence>
<evidence type="ECO:0000256" key="1">
    <source>
        <dbReference type="SAM" id="Phobius"/>
    </source>
</evidence>
<feature type="transmembrane region" description="Helical" evidence="1">
    <location>
        <begin position="229"/>
        <end position="250"/>
    </location>
</feature>
<organism evidence="3 4">
    <name type="scientific">Agrocybe chaxingu</name>
    <dbReference type="NCBI Taxonomy" id="84603"/>
    <lineage>
        <taxon>Eukaryota</taxon>
        <taxon>Fungi</taxon>
        <taxon>Dikarya</taxon>
        <taxon>Basidiomycota</taxon>
        <taxon>Agaricomycotina</taxon>
        <taxon>Agaricomycetes</taxon>
        <taxon>Agaricomycetidae</taxon>
        <taxon>Agaricales</taxon>
        <taxon>Agaricineae</taxon>
        <taxon>Strophariaceae</taxon>
        <taxon>Agrocybe</taxon>
    </lineage>
</organism>
<comment type="caution">
    <text evidence="3">The sequence shown here is derived from an EMBL/GenBank/DDBJ whole genome shotgun (WGS) entry which is preliminary data.</text>
</comment>
<evidence type="ECO:0000313" key="4">
    <source>
        <dbReference type="Proteomes" id="UP001148786"/>
    </source>
</evidence>
<reference evidence="3" key="1">
    <citation type="submission" date="2022-07" db="EMBL/GenBank/DDBJ databases">
        <title>Genome Sequence of Agrocybe chaxingu.</title>
        <authorList>
            <person name="Buettner E."/>
        </authorList>
    </citation>
    <scope>NUCLEOTIDE SEQUENCE</scope>
    <source>
        <strain evidence="3">MP-N11</strain>
    </source>
</reference>
<dbReference type="OrthoDB" id="3242376at2759"/>
<dbReference type="EMBL" id="JANKHO010000468">
    <property type="protein sequence ID" value="KAJ3509553.1"/>
    <property type="molecule type" value="Genomic_DNA"/>
</dbReference>
<keyword evidence="1" id="KW-0472">Membrane</keyword>
<keyword evidence="1" id="KW-1133">Transmembrane helix</keyword>
<gene>
    <name evidence="3" type="ORF">NLJ89_g5162</name>
</gene>
<dbReference type="Pfam" id="PF20151">
    <property type="entry name" value="DUF6533"/>
    <property type="match status" value="1"/>
</dbReference>
<name>A0A9W8K0Q6_9AGAR</name>
<keyword evidence="1" id="KW-0812">Transmembrane</keyword>
<protein>
    <recommendedName>
        <fullName evidence="2">DUF6533 domain-containing protein</fullName>
    </recommendedName>
</protein>
<feature type="domain" description="DUF6533" evidence="2">
    <location>
        <begin position="19"/>
        <end position="64"/>
    </location>
</feature>
<dbReference type="Proteomes" id="UP001148786">
    <property type="component" value="Unassembled WGS sequence"/>
</dbReference>
<feature type="transmembrane region" description="Helical" evidence="1">
    <location>
        <begin position="140"/>
        <end position="159"/>
    </location>
</feature>
<sequence>MPSPQALVTIANHLRIGKYVQVAGFVVLIYDHILTFPEEVERTWKRKLTPAAFLFYLNRYITPLQYIVVITAFHHPRWIGKVCEDFVKFEGVMGGLMNNLCGDALCLACTQPFKVKLTTRRFISAVMILRVYALYGRQNLVLYPLSAIWVAHIIITAKANSTGFALPLPPSASFVGCLLTSNSNWYSIVWITPLVLDAAVFLLTVWRIRKYITLTGRKTPMMHIFLRDGILYFFVIFLINLGNALLYFLAPESLKPIGAPLSSMMSATMISRLILNLRAAPTVIGTGISSHTSRRDSIQVSGIVSRAMRKFGQDFESPNDSVGTLVGNHRSRSGAPYPF</sequence>
<dbReference type="AlphaFoldDB" id="A0A9W8K0Q6"/>
<accession>A0A9W8K0Q6</accession>
<evidence type="ECO:0000313" key="3">
    <source>
        <dbReference type="EMBL" id="KAJ3509553.1"/>
    </source>
</evidence>
<feature type="transmembrane region" description="Helical" evidence="1">
    <location>
        <begin position="188"/>
        <end position="208"/>
    </location>
</feature>
<dbReference type="InterPro" id="IPR045340">
    <property type="entry name" value="DUF6533"/>
</dbReference>
<keyword evidence="4" id="KW-1185">Reference proteome</keyword>